<dbReference type="PANTHER" id="PTHR24161:SF85">
    <property type="entry name" value="PALMITOYLTRANSFERASE HIP14"/>
    <property type="match status" value="1"/>
</dbReference>
<feature type="repeat" description="ANK" evidence="3">
    <location>
        <begin position="24"/>
        <end position="56"/>
    </location>
</feature>
<keyword evidence="1" id="KW-0677">Repeat</keyword>
<dbReference type="Gene3D" id="1.25.40.20">
    <property type="entry name" value="Ankyrin repeat-containing domain"/>
    <property type="match status" value="1"/>
</dbReference>
<dbReference type="AlphaFoldDB" id="A0A1S8X9L1"/>
<gene>
    <name evidence="4" type="ORF">X801_00711</name>
</gene>
<evidence type="ECO:0000256" key="3">
    <source>
        <dbReference type="PROSITE-ProRule" id="PRU00023"/>
    </source>
</evidence>
<dbReference type="InterPro" id="IPR002110">
    <property type="entry name" value="Ankyrin_rpt"/>
</dbReference>
<dbReference type="SMART" id="SM00248">
    <property type="entry name" value="ANK"/>
    <property type="match status" value="2"/>
</dbReference>
<keyword evidence="5" id="KW-1185">Reference proteome</keyword>
<dbReference type="PROSITE" id="PS50088">
    <property type="entry name" value="ANK_REPEAT"/>
    <property type="match status" value="2"/>
</dbReference>
<reference evidence="4 5" key="1">
    <citation type="submission" date="2015-03" db="EMBL/GenBank/DDBJ databases">
        <title>Draft genome of the nematode, Opisthorchis viverrini.</title>
        <authorList>
            <person name="Mitreva M."/>
        </authorList>
    </citation>
    <scope>NUCLEOTIDE SEQUENCE [LARGE SCALE GENOMIC DNA]</scope>
    <source>
        <strain evidence="4">Khon Kaen</strain>
    </source>
</reference>
<name>A0A1S8X9L1_OPIVI</name>
<evidence type="ECO:0000256" key="2">
    <source>
        <dbReference type="ARBA" id="ARBA00023043"/>
    </source>
</evidence>
<dbReference type="Proteomes" id="UP000243686">
    <property type="component" value="Unassembled WGS sequence"/>
</dbReference>
<evidence type="ECO:0000256" key="1">
    <source>
        <dbReference type="ARBA" id="ARBA00022737"/>
    </source>
</evidence>
<sequence length="98" mass="10935">MSTGRQRFRKDFYLADDKMTVFQSGRTALHLAVNNRDTAMVTFLLECNANVNCLDCDGRTPIMLACIVGHLPAVELLLRAGAELDVRDEDEDARGSFQ</sequence>
<dbReference type="PANTHER" id="PTHR24161">
    <property type="entry name" value="ANK_REP_REGION DOMAIN-CONTAINING PROTEIN-RELATED"/>
    <property type="match status" value="1"/>
</dbReference>
<evidence type="ECO:0000313" key="4">
    <source>
        <dbReference type="EMBL" id="OON23377.1"/>
    </source>
</evidence>
<dbReference type="PROSITE" id="PS50297">
    <property type="entry name" value="ANK_REP_REGION"/>
    <property type="match status" value="2"/>
</dbReference>
<protein>
    <submittedName>
        <fullName evidence="4">Ankyrin repeat protein</fullName>
    </submittedName>
</protein>
<proteinExistence type="predicted"/>
<evidence type="ECO:0000313" key="5">
    <source>
        <dbReference type="Proteomes" id="UP000243686"/>
    </source>
</evidence>
<keyword evidence="2 3" id="KW-0040">ANK repeat</keyword>
<feature type="repeat" description="ANK" evidence="3">
    <location>
        <begin position="57"/>
        <end position="89"/>
    </location>
</feature>
<dbReference type="Pfam" id="PF12796">
    <property type="entry name" value="Ank_2"/>
    <property type="match status" value="1"/>
</dbReference>
<dbReference type="PRINTS" id="PR01415">
    <property type="entry name" value="ANKYRIN"/>
</dbReference>
<dbReference type="InterPro" id="IPR036770">
    <property type="entry name" value="Ankyrin_rpt-contain_sf"/>
</dbReference>
<dbReference type="EMBL" id="KV891556">
    <property type="protein sequence ID" value="OON23377.1"/>
    <property type="molecule type" value="Genomic_DNA"/>
</dbReference>
<organism evidence="4 5">
    <name type="scientific">Opisthorchis viverrini</name>
    <name type="common">Southeast Asian liver fluke</name>
    <dbReference type="NCBI Taxonomy" id="6198"/>
    <lineage>
        <taxon>Eukaryota</taxon>
        <taxon>Metazoa</taxon>
        <taxon>Spiralia</taxon>
        <taxon>Lophotrochozoa</taxon>
        <taxon>Platyhelminthes</taxon>
        <taxon>Trematoda</taxon>
        <taxon>Digenea</taxon>
        <taxon>Opisthorchiida</taxon>
        <taxon>Opisthorchiata</taxon>
        <taxon>Opisthorchiidae</taxon>
        <taxon>Opisthorchis</taxon>
    </lineage>
</organism>
<accession>A0A1S8X9L1</accession>
<dbReference type="SUPFAM" id="SSF48403">
    <property type="entry name" value="Ankyrin repeat"/>
    <property type="match status" value="1"/>
</dbReference>